<name>A0A498IAM7_MALDO</name>
<feature type="region of interest" description="Disordered" evidence="6">
    <location>
        <begin position="1"/>
        <end position="38"/>
    </location>
</feature>
<dbReference type="InterPro" id="IPR044174">
    <property type="entry name" value="BC10-like"/>
</dbReference>
<sequence>MSPPPPTNISRTRMPNATSPTTSVSSSPPRTGLKDYLKPPNAFHDMNNAELLWRASITPQIPEYPFHFVPKVAFMFLTKGPVVLAPLWEKFFAGHQGLYSIYVHSSPSYNHSLYTETPVFGGRRIPSQGVEWGKVSLIAAERLLLANALLDVSNQRFVLLSESCIPLHNFSTVYSYLMNSTQTFVEVFDDPSGVGRGRYELSDYRGITIDQWRKGSRWFQADRDLALEFVSDRIYFPVFMKCKGYCFADEHYLPTFVYIKFGAKNANRTLTWVDWEKGGPHPTEYASENVTAVLLSGLRNGFGRKCEYNGRTTDVCFLFARKFPPTALDNLLNYLLYLYPHYFTNDNPKCNSRNMQYEPNIYSQTSHIVGFTDYLKPPKAFHDMNVEELLWRASMSPRIRGHPFHLVPKVAFILFTKVSDVLLFVGGFTLGVVPSNLKEYYPLNPQLASLPISAISSSLPSNIPSQMLMPGVTSAVQNSTPKLENVTAAPHSIQF</sequence>
<keyword evidence="3" id="KW-0808">Transferase</keyword>
<dbReference type="InterPro" id="IPR003406">
    <property type="entry name" value="Glyco_trans_14"/>
</dbReference>
<feature type="compositionally biased region" description="Polar residues" evidence="6">
    <location>
        <begin position="8"/>
        <end position="17"/>
    </location>
</feature>
<evidence type="ECO:0000256" key="1">
    <source>
        <dbReference type="ARBA" id="ARBA00004606"/>
    </source>
</evidence>
<evidence type="ECO:0000313" key="8">
    <source>
        <dbReference type="Proteomes" id="UP000290289"/>
    </source>
</evidence>
<proteinExistence type="predicted"/>
<evidence type="ECO:0000313" key="7">
    <source>
        <dbReference type="EMBL" id="RXH79282.1"/>
    </source>
</evidence>
<evidence type="ECO:0000256" key="6">
    <source>
        <dbReference type="SAM" id="MobiDB-lite"/>
    </source>
</evidence>
<keyword evidence="2" id="KW-0328">Glycosyltransferase</keyword>
<comment type="subcellular location">
    <subcellularLocation>
        <location evidence="1">Membrane</location>
        <topology evidence="1">Single-pass type II membrane protein</topology>
    </subcellularLocation>
</comment>
<dbReference type="PANTHER" id="PTHR31042">
    <property type="entry name" value="CORE-2/I-BRANCHING BETA-1,6-N-ACETYLGLUCOSAMINYLTRANSFERASE FAMILY PROTEIN-RELATED"/>
    <property type="match status" value="1"/>
</dbReference>
<gene>
    <name evidence="7" type="ORF">DVH24_040429</name>
</gene>
<evidence type="ECO:0000256" key="5">
    <source>
        <dbReference type="ARBA" id="ARBA00023180"/>
    </source>
</evidence>
<dbReference type="Proteomes" id="UP000290289">
    <property type="component" value="Chromosome 13"/>
</dbReference>
<dbReference type="PANTHER" id="PTHR31042:SF111">
    <property type="entry name" value="CORE-2_I-BRANCHING BETA-1,6-N-ACETYLGLUCOSAMINYLTRANSFERASE FAMILY PROTEIN"/>
    <property type="match status" value="1"/>
</dbReference>
<evidence type="ECO:0000256" key="4">
    <source>
        <dbReference type="ARBA" id="ARBA00023136"/>
    </source>
</evidence>
<feature type="compositionally biased region" description="Low complexity" evidence="6">
    <location>
        <begin position="18"/>
        <end position="29"/>
    </location>
</feature>
<protein>
    <submittedName>
        <fullName evidence="7">Uncharacterized protein</fullName>
    </submittedName>
</protein>
<dbReference type="Pfam" id="PF02485">
    <property type="entry name" value="Branch"/>
    <property type="match status" value="1"/>
</dbReference>
<organism evidence="7 8">
    <name type="scientific">Malus domestica</name>
    <name type="common">Apple</name>
    <name type="synonym">Pyrus malus</name>
    <dbReference type="NCBI Taxonomy" id="3750"/>
    <lineage>
        <taxon>Eukaryota</taxon>
        <taxon>Viridiplantae</taxon>
        <taxon>Streptophyta</taxon>
        <taxon>Embryophyta</taxon>
        <taxon>Tracheophyta</taxon>
        <taxon>Spermatophyta</taxon>
        <taxon>Magnoliopsida</taxon>
        <taxon>eudicotyledons</taxon>
        <taxon>Gunneridae</taxon>
        <taxon>Pentapetalae</taxon>
        <taxon>rosids</taxon>
        <taxon>fabids</taxon>
        <taxon>Rosales</taxon>
        <taxon>Rosaceae</taxon>
        <taxon>Amygdaloideae</taxon>
        <taxon>Maleae</taxon>
        <taxon>Malus</taxon>
    </lineage>
</organism>
<keyword evidence="4" id="KW-0472">Membrane</keyword>
<accession>A0A498IAM7</accession>
<evidence type="ECO:0000256" key="3">
    <source>
        <dbReference type="ARBA" id="ARBA00022679"/>
    </source>
</evidence>
<dbReference type="EMBL" id="RDQH01000339">
    <property type="protein sequence ID" value="RXH79282.1"/>
    <property type="molecule type" value="Genomic_DNA"/>
</dbReference>
<dbReference type="STRING" id="3750.A0A498IAM7"/>
<comment type="caution">
    <text evidence="7">The sequence shown here is derived from an EMBL/GenBank/DDBJ whole genome shotgun (WGS) entry which is preliminary data.</text>
</comment>
<dbReference type="GO" id="GO:0016020">
    <property type="term" value="C:membrane"/>
    <property type="evidence" value="ECO:0007669"/>
    <property type="project" value="UniProtKB-SubCell"/>
</dbReference>
<keyword evidence="8" id="KW-1185">Reference proteome</keyword>
<dbReference type="AlphaFoldDB" id="A0A498IAM7"/>
<evidence type="ECO:0000256" key="2">
    <source>
        <dbReference type="ARBA" id="ARBA00022676"/>
    </source>
</evidence>
<keyword evidence="5" id="KW-0325">Glycoprotein</keyword>
<reference evidence="7 8" key="1">
    <citation type="submission" date="2018-10" db="EMBL/GenBank/DDBJ databases">
        <title>A high-quality apple genome assembly.</title>
        <authorList>
            <person name="Hu J."/>
        </authorList>
    </citation>
    <scope>NUCLEOTIDE SEQUENCE [LARGE SCALE GENOMIC DNA]</scope>
    <source>
        <strain evidence="8">cv. HFTH1</strain>
        <tissue evidence="7">Young leaf</tissue>
    </source>
</reference>
<dbReference type="GO" id="GO:0016757">
    <property type="term" value="F:glycosyltransferase activity"/>
    <property type="evidence" value="ECO:0007669"/>
    <property type="project" value="UniProtKB-KW"/>
</dbReference>